<evidence type="ECO:0000313" key="2">
    <source>
        <dbReference type="EMBL" id="ETJ18632.1"/>
    </source>
</evidence>
<dbReference type="CDD" id="cd06223">
    <property type="entry name" value="PRTases_typeI"/>
    <property type="match status" value="1"/>
</dbReference>
<feature type="domain" description="Phosphoribosyltransferase" evidence="1">
    <location>
        <begin position="120"/>
        <end position="173"/>
    </location>
</feature>
<proteinExistence type="predicted"/>
<dbReference type="Gene3D" id="3.40.50.2020">
    <property type="match status" value="1"/>
</dbReference>
<dbReference type="EMBL" id="AZMM01018606">
    <property type="protein sequence ID" value="ETJ18632.1"/>
    <property type="molecule type" value="Genomic_DNA"/>
</dbReference>
<dbReference type="Pfam" id="PF00156">
    <property type="entry name" value="Pribosyltran"/>
    <property type="match status" value="1"/>
</dbReference>
<reference evidence="2" key="1">
    <citation type="submission" date="2013-12" db="EMBL/GenBank/DDBJ databases">
        <title>A Varibaculum cambriense genome reconstructed from a premature infant gut community with otherwise low bacterial novelty that shifts toward anaerobic metabolism during the third week of life.</title>
        <authorList>
            <person name="Brown C.T."/>
            <person name="Sharon I."/>
            <person name="Thomas B.C."/>
            <person name="Castelle C.J."/>
            <person name="Morowitz M.J."/>
            <person name="Banfield J.F."/>
        </authorList>
    </citation>
    <scope>NUCLEOTIDE SEQUENCE</scope>
</reference>
<comment type="caution">
    <text evidence="2">The sequence shown here is derived from an EMBL/GenBank/DDBJ whole genome shotgun (WGS) entry which is preliminary data.</text>
</comment>
<dbReference type="AlphaFoldDB" id="W1WK88"/>
<organism evidence="2">
    <name type="scientific">human gut metagenome</name>
    <dbReference type="NCBI Taxonomy" id="408170"/>
    <lineage>
        <taxon>unclassified sequences</taxon>
        <taxon>metagenomes</taxon>
        <taxon>organismal metagenomes</taxon>
    </lineage>
</organism>
<protein>
    <submittedName>
        <fullName evidence="2">Competence protein F DNA transformation protein comF</fullName>
    </submittedName>
</protein>
<accession>W1WK88</accession>
<dbReference type="InterPro" id="IPR000836">
    <property type="entry name" value="PRTase_dom"/>
</dbReference>
<dbReference type="InterPro" id="IPR029057">
    <property type="entry name" value="PRTase-like"/>
</dbReference>
<sequence>MFYNTRFNDMNNFTYMFNYNRYWLDKELKRKNFDMDYDSKSILKLECKDENSIEYFYDIIDSTLKYGVTICNVPSHSPESSGTGINLLAKKLANNKRIDATECILRTKEIEKISINRSLTVKEQIETLEVTNTQLIRNKYILLIDDIIKTGNSMKACKKLLIQNGAKNVKCFALGFVK</sequence>
<name>W1WK88_9ZZZZ</name>
<dbReference type="SUPFAM" id="SSF53271">
    <property type="entry name" value="PRTase-like"/>
    <property type="match status" value="1"/>
</dbReference>
<gene>
    <name evidence="2" type="ORF">Q604_UNBC18606G0001</name>
</gene>
<evidence type="ECO:0000259" key="1">
    <source>
        <dbReference type="Pfam" id="PF00156"/>
    </source>
</evidence>